<dbReference type="AlphaFoldDB" id="A0A151JLI3"/>
<proteinExistence type="predicted"/>
<protein>
    <recommendedName>
        <fullName evidence="4">Peptidase</fullName>
    </recommendedName>
</protein>
<evidence type="ECO:0008006" key="4">
    <source>
        <dbReference type="Google" id="ProtNLM"/>
    </source>
</evidence>
<keyword evidence="1" id="KW-0732">Signal</keyword>
<accession>A0A151JLI3</accession>
<dbReference type="Proteomes" id="UP000075349">
    <property type="component" value="Unassembled WGS sequence"/>
</dbReference>
<feature type="chain" id="PRO_5007582849" description="Peptidase" evidence="1">
    <location>
        <begin position="18"/>
        <end position="165"/>
    </location>
</feature>
<sequence length="165" mass="18261">MKPYLTLLLLLAPLAWGQDQMTHNLPQGALGVVSVGKMNQGELIWLRGRVGDGRYTHMNEQGQHCTLSVPVAVGQIGDSGLGIEETAGLSIIVMSDKLNHALLSGERILSDQWQIVFWPRKGAAKLPQADGYIVQGIEAKESFVLNSKRRWVSWLTGDSRLLRCW</sequence>
<gene>
    <name evidence="2" type="ORF">AUQ44_15280</name>
</gene>
<reference evidence="3" key="1">
    <citation type="submission" date="2015-12" db="EMBL/GenBank/DDBJ databases">
        <authorList>
            <person name="Tarr C.L."/>
            <person name="Gladney L.M."/>
        </authorList>
    </citation>
    <scope>NUCLEOTIDE SEQUENCE [LARGE SCALE GENOMIC DNA]</scope>
    <source>
        <strain evidence="3">2756-81</strain>
    </source>
</reference>
<evidence type="ECO:0000256" key="1">
    <source>
        <dbReference type="SAM" id="SignalP"/>
    </source>
</evidence>
<dbReference type="EMBL" id="LOMK01000001">
    <property type="protein sequence ID" value="KYN26393.1"/>
    <property type="molecule type" value="Genomic_DNA"/>
</dbReference>
<comment type="caution">
    <text evidence="2">The sequence shown here is derived from an EMBL/GenBank/DDBJ whole genome shotgun (WGS) entry which is preliminary data.</text>
</comment>
<name>A0A151JLI3_9VIBR</name>
<organism evidence="2 3">
    <name type="scientific">Vibrio cidicii</name>
    <dbReference type="NCBI Taxonomy" id="1763883"/>
    <lineage>
        <taxon>Bacteria</taxon>
        <taxon>Pseudomonadati</taxon>
        <taxon>Pseudomonadota</taxon>
        <taxon>Gammaproteobacteria</taxon>
        <taxon>Vibrionales</taxon>
        <taxon>Vibrionaceae</taxon>
        <taxon>Vibrio</taxon>
    </lineage>
</organism>
<feature type="signal peptide" evidence="1">
    <location>
        <begin position="1"/>
        <end position="17"/>
    </location>
</feature>
<evidence type="ECO:0000313" key="2">
    <source>
        <dbReference type="EMBL" id="KYN26393.1"/>
    </source>
</evidence>
<evidence type="ECO:0000313" key="3">
    <source>
        <dbReference type="Proteomes" id="UP000075349"/>
    </source>
</evidence>